<protein>
    <recommendedName>
        <fullName evidence="2">TnpV protein</fullName>
    </recommendedName>
</protein>
<organism evidence="1">
    <name type="scientific">Bacteroides fragilis</name>
    <dbReference type="NCBI Taxonomy" id="817"/>
    <lineage>
        <taxon>Bacteria</taxon>
        <taxon>Pseudomonadati</taxon>
        <taxon>Bacteroidota</taxon>
        <taxon>Bacteroidia</taxon>
        <taxon>Bacteroidales</taxon>
        <taxon>Bacteroidaceae</taxon>
        <taxon>Bacteroides</taxon>
    </lineage>
</organism>
<dbReference type="EMBL" id="KJ816753">
    <property type="protein sequence ID" value="AIM40100.1"/>
    <property type="molecule type" value="Genomic_DNA"/>
</dbReference>
<dbReference type="Pfam" id="PF14198">
    <property type="entry name" value="TnpV"/>
    <property type="match status" value="1"/>
</dbReference>
<evidence type="ECO:0008006" key="2">
    <source>
        <dbReference type="Google" id="ProtNLM"/>
    </source>
</evidence>
<dbReference type="InterPro" id="IPR026989">
    <property type="entry name" value="TnpV"/>
</dbReference>
<name>A0A088F9N8_BACFG</name>
<reference evidence="1" key="1">
    <citation type="journal article" date="2014" name="Mob. Genet. Elements">
        <title>The Ellis Island Effect: A novel mobile element in a multi-drug resistant Bacteroides fragilis clinical isolate includes a mosaic of resistance genes from Gram-positive bacteria.</title>
        <authorList>
            <person name="Husain F."/>
            <person name="Veeranagouda Y."/>
            <person name="Boente R."/>
            <person name="Tang K."/>
            <person name="Mulato G."/>
            <person name="Wexler H.M."/>
        </authorList>
    </citation>
    <scope>NUCLEOTIDE SEQUENCE</scope>
    <source>
        <strain evidence="1">HMW 615</strain>
    </source>
</reference>
<evidence type="ECO:0000313" key="1">
    <source>
        <dbReference type="EMBL" id="AIM40100.1"/>
    </source>
</evidence>
<proteinExistence type="predicted"/>
<accession>A0A088F9N8</accession>
<sequence length="126" mass="14884">MDKYIFDKKNGLWYELQGDYYIPCLTLPTEKEHKPIGLWGQRHKRYLQEHKRAVYTTLLTSGKLNRYLADIDEQAAEMMFRLVEQMAGKEGVTEQLKAENSMLWVGRMNEIQARAREIVNIEIIYA</sequence>
<dbReference type="AlphaFoldDB" id="A0A088F9N8"/>
<gene>
    <name evidence="1" type="primary">HMPREF1204_02967</name>
</gene>